<keyword evidence="1" id="KW-1133">Transmembrane helix</keyword>
<keyword evidence="1" id="KW-0472">Membrane</keyword>
<feature type="transmembrane region" description="Helical" evidence="1">
    <location>
        <begin position="63"/>
        <end position="87"/>
    </location>
</feature>
<evidence type="ECO:0008006" key="4">
    <source>
        <dbReference type="Google" id="ProtNLM"/>
    </source>
</evidence>
<dbReference type="STRING" id="284581.AMD01_16320"/>
<evidence type="ECO:0000313" key="3">
    <source>
        <dbReference type="Proteomes" id="UP000037558"/>
    </source>
</evidence>
<dbReference type="EMBL" id="LILC01000023">
    <property type="protein sequence ID" value="KOO42711.1"/>
    <property type="molecule type" value="Genomic_DNA"/>
</dbReference>
<protein>
    <recommendedName>
        <fullName evidence="4">NADH dehydrogenase subunit 6</fullName>
    </recommendedName>
</protein>
<accession>A0A0M0KV63</accession>
<name>A0A0M0KV63_9BACI</name>
<reference evidence="3" key="1">
    <citation type="submission" date="2015-08" db="EMBL/GenBank/DDBJ databases">
        <title>Fjat-14210 dsm16467.</title>
        <authorList>
            <person name="Liu B."/>
            <person name="Wang J."/>
            <person name="Zhu Y."/>
            <person name="Liu G."/>
            <person name="Chen Q."/>
            <person name="Chen Z."/>
            <person name="Lan J."/>
            <person name="Che J."/>
            <person name="Ge C."/>
            <person name="Shi H."/>
            <person name="Pan Z."/>
            <person name="Liu X."/>
        </authorList>
    </citation>
    <scope>NUCLEOTIDE SEQUENCE [LARGE SCALE GENOMIC DNA]</scope>
    <source>
        <strain evidence="3">DSM 16467</strain>
    </source>
</reference>
<dbReference type="RefSeq" id="WP_053402509.1">
    <property type="nucleotide sequence ID" value="NZ_LILC01000023.1"/>
</dbReference>
<proteinExistence type="predicted"/>
<dbReference type="Proteomes" id="UP000037558">
    <property type="component" value="Unassembled WGS sequence"/>
</dbReference>
<sequence length="93" mass="10379">MTAIIVALTIVIIGLLSASYLCKGKSKKRKYMIWGITIMIAIAPFLSFSIGLTYAFIVRNTWAALIMWCLFPVMFLVGFIVLFVGIVKEKEAV</sequence>
<keyword evidence="1" id="KW-0812">Transmembrane</keyword>
<evidence type="ECO:0000313" key="2">
    <source>
        <dbReference type="EMBL" id="KOO42711.1"/>
    </source>
</evidence>
<comment type="caution">
    <text evidence="2">The sequence shown here is derived from an EMBL/GenBank/DDBJ whole genome shotgun (WGS) entry which is preliminary data.</text>
</comment>
<evidence type="ECO:0000256" key="1">
    <source>
        <dbReference type="SAM" id="Phobius"/>
    </source>
</evidence>
<dbReference type="PATRIC" id="fig|284581.3.peg.2765"/>
<organism evidence="2 3">
    <name type="scientific">Priestia koreensis</name>
    <dbReference type="NCBI Taxonomy" id="284581"/>
    <lineage>
        <taxon>Bacteria</taxon>
        <taxon>Bacillati</taxon>
        <taxon>Bacillota</taxon>
        <taxon>Bacilli</taxon>
        <taxon>Bacillales</taxon>
        <taxon>Bacillaceae</taxon>
        <taxon>Priestia</taxon>
    </lineage>
</organism>
<keyword evidence="3" id="KW-1185">Reference proteome</keyword>
<dbReference type="AlphaFoldDB" id="A0A0M0KV63"/>
<gene>
    <name evidence="2" type="ORF">AMD01_16320</name>
</gene>
<feature type="transmembrane region" description="Helical" evidence="1">
    <location>
        <begin position="6"/>
        <end position="22"/>
    </location>
</feature>
<feature type="transmembrane region" description="Helical" evidence="1">
    <location>
        <begin position="34"/>
        <end position="57"/>
    </location>
</feature>